<evidence type="ECO:0000313" key="7">
    <source>
        <dbReference type="Proteomes" id="UP000007129"/>
    </source>
</evidence>
<keyword evidence="4" id="KW-0560">Oxidoreductase</keyword>
<reference evidence="6 7" key="1">
    <citation type="journal article" date="2012" name="BMC Genomics">
        <title>Tools to kill: Genome of one of the most destructive plant pathogenic fungi Macrophomina phaseolina.</title>
        <authorList>
            <person name="Islam M.S."/>
            <person name="Haque M.S."/>
            <person name="Islam M.M."/>
            <person name="Emdad E.M."/>
            <person name="Halim A."/>
            <person name="Hossen Q.M.M."/>
            <person name="Hossain M.Z."/>
            <person name="Ahmed B."/>
            <person name="Rahim S."/>
            <person name="Rahman M.S."/>
            <person name="Alam M.M."/>
            <person name="Hou S."/>
            <person name="Wan X."/>
            <person name="Saito J.A."/>
            <person name="Alam M."/>
        </authorList>
    </citation>
    <scope>NUCLEOTIDE SEQUENCE [LARGE SCALE GENOMIC DNA]</scope>
    <source>
        <strain evidence="6 7">MS6</strain>
    </source>
</reference>
<dbReference type="GO" id="GO:0016491">
    <property type="term" value="F:oxidoreductase activity"/>
    <property type="evidence" value="ECO:0007669"/>
    <property type="project" value="UniProtKB-KW"/>
</dbReference>
<sequence length="207" mass="22891">MFAVRHGGEDGRRAGLANQKTRRCVQRMGKRWLGLDPYRYGEPASGHTHQADYHIGNVQVDANYLGQPGDVSVDTSNADLLSSWKRYANASRTGKTPVIMQINHPGRQSPLGAGKRSLFAKALAPSPIPMNMGDGFIAKMAVRILFGTPKEMTEEDIKTVVSQFATAARLAAESGFDGVEVHAAHGYLLCKRIEPWKTRLDFFLFFR</sequence>
<accession>K2RHY4</accession>
<evidence type="ECO:0000256" key="3">
    <source>
        <dbReference type="ARBA" id="ARBA00022643"/>
    </source>
</evidence>
<dbReference type="InterPro" id="IPR001155">
    <property type="entry name" value="OxRdtase_FMN_N"/>
</dbReference>
<dbReference type="AlphaFoldDB" id="K2RHY4"/>
<dbReference type="GO" id="GO:0010181">
    <property type="term" value="F:FMN binding"/>
    <property type="evidence" value="ECO:0007669"/>
    <property type="project" value="InterPro"/>
</dbReference>
<dbReference type="OrthoDB" id="1663137at2759"/>
<dbReference type="eggNOG" id="KOG0134">
    <property type="taxonomic scope" value="Eukaryota"/>
</dbReference>
<feature type="domain" description="NADH:flavin oxidoreductase/NADH oxidase N-terminal" evidence="5">
    <location>
        <begin position="80"/>
        <end position="191"/>
    </location>
</feature>
<evidence type="ECO:0000256" key="2">
    <source>
        <dbReference type="ARBA" id="ARBA00022630"/>
    </source>
</evidence>
<keyword evidence="2" id="KW-0285">Flavoprotein</keyword>
<dbReference type="HOGENOM" id="CLU_1291691_0_0_1"/>
<dbReference type="EMBL" id="AHHD01000569">
    <property type="protein sequence ID" value="EKG09739.1"/>
    <property type="molecule type" value="Genomic_DNA"/>
</dbReference>
<dbReference type="PANTHER" id="PTHR43656:SF2">
    <property type="entry name" value="BINDING OXIDOREDUCTASE, PUTATIVE (AFU_ORTHOLOGUE AFUA_2G08260)-RELATED"/>
    <property type="match status" value="1"/>
</dbReference>
<dbReference type="InParanoid" id="K2RHY4"/>
<organism evidence="6 7">
    <name type="scientific">Macrophomina phaseolina (strain MS6)</name>
    <name type="common">Charcoal rot fungus</name>
    <dbReference type="NCBI Taxonomy" id="1126212"/>
    <lineage>
        <taxon>Eukaryota</taxon>
        <taxon>Fungi</taxon>
        <taxon>Dikarya</taxon>
        <taxon>Ascomycota</taxon>
        <taxon>Pezizomycotina</taxon>
        <taxon>Dothideomycetes</taxon>
        <taxon>Dothideomycetes incertae sedis</taxon>
        <taxon>Botryosphaeriales</taxon>
        <taxon>Botryosphaeriaceae</taxon>
        <taxon>Macrophomina</taxon>
    </lineage>
</organism>
<evidence type="ECO:0000259" key="5">
    <source>
        <dbReference type="Pfam" id="PF00724"/>
    </source>
</evidence>
<comment type="caution">
    <text evidence="6">The sequence shown here is derived from an EMBL/GenBank/DDBJ whole genome shotgun (WGS) entry which is preliminary data.</text>
</comment>
<comment type="similarity">
    <text evidence="1">Belongs to the NADH:flavin oxidoreductase/NADH oxidase family.</text>
</comment>
<evidence type="ECO:0000256" key="1">
    <source>
        <dbReference type="ARBA" id="ARBA00005979"/>
    </source>
</evidence>
<dbReference type="Proteomes" id="UP000007129">
    <property type="component" value="Unassembled WGS sequence"/>
</dbReference>
<dbReference type="Gene3D" id="3.20.20.70">
    <property type="entry name" value="Aldolase class I"/>
    <property type="match status" value="1"/>
</dbReference>
<dbReference type="VEuPathDB" id="FungiDB:MPH_13172"/>
<proteinExistence type="inferred from homology"/>
<evidence type="ECO:0000256" key="4">
    <source>
        <dbReference type="ARBA" id="ARBA00023002"/>
    </source>
</evidence>
<dbReference type="STRING" id="1126212.K2RHY4"/>
<dbReference type="SUPFAM" id="SSF51395">
    <property type="entry name" value="FMN-linked oxidoreductases"/>
    <property type="match status" value="1"/>
</dbReference>
<evidence type="ECO:0000313" key="6">
    <source>
        <dbReference type="EMBL" id="EKG09739.1"/>
    </source>
</evidence>
<dbReference type="InterPro" id="IPR013785">
    <property type="entry name" value="Aldolase_TIM"/>
</dbReference>
<keyword evidence="3" id="KW-0288">FMN</keyword>
<name>K2RHY4_MACPH</name>
<dbReference type="Pfam" id="PF00724">
    <property type="entry name" value="Oxidored_FMN"/>
    <property type="match status" value="1"/>
</dbReference>
<gene>
    <name evidence="6" type="ORF">MPH_13172</name>
</gene>
<dbReference type="InterPro" id="IPR051799">
    <property type="entry name" value="NADH_flavin_oxidoreductase"/>
</dbReference>
<dbReference type="PANTHER" id="PTHR43656">
    <property type="entry name" value="BINDING OXIDOREDUCTASE, PUTATIVE (AFU_ORTHOLOGUE AFUA_2G08260)-RELATED"/>
    <property type="match status" value="1"/>
</dbReference>
<protein>
    <submittedName>
        <fullName evidence="6">NADH:flavin oxidoreductase/NADH oxidase</fullName>
    </submittedName>
</protein>